<accession>A0ABP7WRN2</accession>
<dbReference type="Proteomes" id="UP001500683">
    <property type="component" value="Unassembled WGS sequence"/>
</dbReference>
<reference evidence="2" key="1">
    <citation type="journal article" date="2019" name="Int. J. Syst. Evol. Microbiol.">
        <title>The Global Catalogue of Microorganisms (GCM) 10K type strain sequencing project: providing services to taxonomists for standard genome sequencing and annotation.</title>
        <authorList>
            <consortium name="The Broad Institute Genomics Platform"/>
            <consortium name="The Broad Institute Genome Sequencing Center for Infectious Disease"/>
            <person name="Wu L."/>
            <person name="Ma J."/>
        </authorList>
    </citation>
    <scope>NUCLEOTIDE SEQUENCE [LARGE SCALE GENOMIC DNA]</scope>
    <source>
        <strain evidence="2">JCM 16702</strain>
    </source>
</reference>
<comment type="caution">
    <text evidence="1">The sequence shown here is derived from an EMBL/GenBank/DDBJ whole genome shotgun (WGS) entry which is preliminary data.</text>
</comment>
<dbReference type="EMBL" id="BAAAZG010000052">
    <property type="protein sequence ID" value="GAA4095105.1"/>
    <property type="molecule type" value="Genomic_DNA"/>
</dbReference>
<proteinExistence type="predicted"/>
<protein>
    <submittedName>
        <fullName evidence="1">Uncharacterized protein</fullName>
    </submittedName>
</protein>
<organism evidence="1 2">
    <name type="scientific">Actinomadura miaoliensis</name>
    <dbReference type="NCBI Taxonomy" id="430685"/>
    <lineage>
        <taxon>Bacteria</taxon>
        <taxon>Bacillati</taxon>
        <taxon>Actinomycetota</taxon>
        <taxon>Actinomycetes</taxon>
        <taxon>Streptosporangiales</taxon>
        <taxon>Thermomonosporaceae</taxon>
        <taxon>Actinomadura</taxon>
    </lineage>
</organism>
<evidence type="ECO:0000313" key="2">
    <source>
        <dbReference type="Proteomes" id="UP001500683"/>
    </source>
</evidence>
<evidence type="ECO:0000313" key="1">
    <source>
        <dbReference type="EMBL" id="GAA4095105.1"/>
    </source>
</evidence>
<gene>
    <name evidence="1" type="ORF">GCM10022214_67530</name>
</gene>
<keyword evidence="2" id="KW-1185">Reference proteome</keyword>
<sequence length="100" mass="11418">MPQGLRQVAACRRALMLYAGGRFAAGLRRGGQDEQPESLVKHTHTNWFSYWVSYRFSGEVAMLAASGDGCPFLSFVSRPWRRQSLRGPAWCQGLWQRLRE</sequence>
<name>A0ABP7WRN2_9ACTN</name>